<dbReference type="EMBL" id="MPTB01000042">
    <property type="protein sequence ID" value="OMD41993.1"/>
    <property type="molecule type" value="Genomic_DNA"/>
</dbReference>
<organism evidence="1 2">
    <name type="scientific">Paenibacillus borealis</name>
    <dbReference type="NCBI Taxonomy" id="160799"/>
    <lineage>
        <taxon>Bacteria</taxon>
        <taxon>Bacillati</taxon>
        <taxon>Bacillota</taxon>
        <taxon>Bacilli</taxon>
        <taxon>Bacillales</taxon>
        <taxon>Paenibacillaceae</taxon>
        <taxon>Paenibacillus</taxon>
    </lineage>
</organism>
<keyword evidence="2" id="KW-1185">Reference proteome</keyword>
<evidence type="ECO:0000313" key="1">
    <source>
        <dbReference type="EMBL" id="OMD41993.1"/>
    </source>
</evidence>
<comment type="caution">
    <text evidence="1">The sequence shown here is derived from an EMBL/GenBank/DDBJ whole genome shotgun (WGS) entry which is preliminary data.</text>
</comment>
<dbReference type="Proteomes" id="UP000187412">
    <property type="component" value="Unassembled WGS sequence"/>
</dbReference>
<protein>
    <submittedName>
        <fullName evidence="1">Uncharacterized protein</fullName>
    </submittedName>
</protein>
<dbReference type="RefSeq" id="WP_076113457.1">
    <property type="nucleotide sequence ID" value="NZ_MPTB01000042.1"/>
</dbReference>
<proteinExistence type="predicted"/>
<reference evidence="1 2" key="1">
    <citation type="submission" date="2016-10" db="EMBL/GenBank/DDBJ databases">
        <title>Paenibacillus species isolates.</title>
        <authorList>
            <person name="Beno S.M."/>
        </authorList>
    </citation>
    <scope>NUCLEOTIDE SEQUENCE [LARGE SCALE GENOMIC DNA]</scope>
    <source>
        <strain evidence="1 2">FSL H7-0744</strain>
    </source>
</reference>
<name>A0ABX3H1B1_PAEBO</name>
<gene>
    <name evidence="1" type="ORF">BSK56_26335</name>
</gene>
<accession>A0ABX3H1B1</accession>
<evidence type="ECO:0000313" key="2">
    <source>
        <dbReference type="Proteomes" id="UP000187412"/>
    </source>
</evidence>
<sequence>MKIDVQRESGIAREIGQHEVSLGAIKENLELYKESLRKSWDADETIHMTHAMELIQTSIGRVASSLRAIESDIISTANTIRQEEDAKEAAEIAAREAAMKQLKNSSHTK</sequence>